<dbReference type="InterPro" id="IPR046450">
    <property type="entry name" value="PA_dom_sf"/>
</dbReference>
<reference evidence="1 2" key="1">
    <citation type="submission" date="2018-01" db="EMBL/GenBank/DDBJ databases">
        <title>Draft genome sequence of Jiangella sp. GTF31.</title>
        <authorList>
            <person name="Sahin N."/>
            <person name="Ay H."/>
            <person name="Saygin H."/>
        </authorList>
    </citation>
    <scope>NUCLEOTIDE SEQUENCE [LARGE SCALE GENOMIC DNA]</scope>
    <source>
        <strain evidence="1 2">GTF31</strain>
    </source>
</reference>
<dbReference type="AlphaFoldDB" id="A0A2W2CX99"/>
<proteinExistence type="predicted"/>
<gene>
    <name evidence="1" type="ORF">C1I92_07030</name>
</gene>
<accession>A0A2W2CX99</accession>
<protein>
    <recommendedName>
        <fullName evidence="3">PA domain-containing protein</fullName>
    </recommendedName>
</protein>
<dbReference type="SUPFAM" id="SSF52025">
    <property type="entry name" value="PA domain"/>
    <property type="match status" value="1"/>
</dbReference>
<evidence type="ECO:0000313" key="1">
    <source>
        <dbReference type="EMBL" id="PZF84813.1"/>
    </source>
</evidence>
<sequence length="745" mass="79891">MTTAAAASAGAAIGDVVTLITGDRVQLPPAGQALAPRIQPRRAWPPVSFTSYVEDGDWHVVPSDAAALLASGAVDERLFNVSELAEQGDGDAVSGTPGRTLGAHQEPELYDLTVSMRDRAGRPAAEPASATVVDLVSGRVDFIGPGNPTLRLPPSRYSVTATVPEPSSPTAEWASSLVALPELRLDRDREVVLDARETSRVLTTVDDRRATDGSIIAATVVDIEQDDWPVTTWVGAEPRFSALYAGSVAGVESAAFGFYVRSTLEQPLLELTALDPGLQVPAVWESEPLRLDGEHELPVVYAGAGRPDDLADVEVAGALVVLRLPGEVPWDDVHERIRGIADAGGRAVLLTAPPTGPARSAAAADSVLDDNPFALPTMSGFGSPAQRFADRAQAGPLTASLTSRPASDVRFDLAYPAERSIPADLQVAERRRDLAAMRASYHGGANTGRHYVDARFDAGGYDMELGWDSPVMSPSERLEYFSPGSWTLYARDWLWWGAEQRIELRRRQAEQPIAWNRPVAGPGFGGSRIDGTDRPPVSWADGLLEVEIPLYSDGDGRARLQAPGSIEGIDDGTTRLYRDGLLIGASDLPGLGGFDVPERSGVYRLTVENRRPPDLTPWWPTSTRISADWTFRLDESPAAPPLLAVRYSPRVGLGNVAPGGRRGVSIPLVVERQRGAPAHRLTHVAVDVSYDDGASWRPARVSGAGDRRTLRLDHPGHGFVSLRARIRDAAGNTVEQTIIRAYEVG</sequence>
<evidence type="ECO:0000313" key="2">
    <source>
        <dbReference type="Proteomes" id="UP000248764"/>
    </source>
</evidence>
<comment type="caution">
    <text evidence="1">The sequence shown here is derived from an EMBL/GenBank/DDBJ whole genome shotgun (WGS) entry which is preliminary data.</text>
</comment>
<dbReference type="Proteomes" id="UP000248764">
    <property type="component" value="Unassembled WGS sequence"/>
</dbReference>
<name>A0A2W2CX99_9ACTN</name>
<evidence type="ECO:0008006" key="3">
    <source>
        <dbReference type="Google" id="ProtNLM"/>
    </source>
</evidence>
<organism evidence="1 2">
    <name type="scientific">Jiangella anatolica</name>
    <dbReference type="NCBI Taxonomy" id="2670374"/>
    <lineage>
        <taxon>Bacteria</taxon>
        <taxon>Bacillati</taxon>
        <taxon>Actinomycetota</taxon>
        <taxon>Actinomycetes</taxon>
        <taxon>Jiangellales</taxon>
        <taxon>Jiangellaceae</taxon>
        <taxon>Jiangella</taxon>
    </lineage>
</organism>
<dbReference type="EMBL" id="POTW01000012">
    <property type="protein sequence ID" value="PZF84813.1"/>
    <property type="molecule type" value="Genomic_DNA"/>
</dbReference>
<keyword evidence="2" id="KW-1185">Reference proteome</keyword>